<proteinExistence type="predicted"/>
<comment type="caution">
    <text evidence="1">The sequence shown here is derived from an EMBL/GenBank/DDBJ whole genome shotgun (WGS) entry which is preliminary data.</text>
</comment>
<accession>A0A6I1Q7L1</accession>
<evidence type="ECO:0000313" key="1">
    <source>
        <dbReference type="EMBL" id="MBB5423387.1"/>
    </source>
</evidence>
<dbReference type="RefSeq" id="WP_152854186.1">
    <property type="nucleotide sequence ID" value="NZ_JACHDD010000002.1"/>
</dbReference>
<evidence type="ECO:0000313" key="2">
    <source>
        <dbReference type="Proteomes" id="UP000592780"/>
    </source>
</evidence>
<name>A0A6I1Q7L1_PARAM</name>
<gene>
    <name evidence="1" type="ORF">HDG40_001529</name>
</gene>
<sequence>MAELLHISSLLLTIPSANQAREMPINAAARRPLIDAAPIPIAGNLSLAPVLRYRAAPKMAELAHCRLGRISFHPEWMNGNV</sequence>
<dbReference type="EMBL" id="JACHDD010000002">
    <property type="protein sequence ID" value="MBB5423387.1"/>
    <property type="molecule type" value="Genomic_DNA"/>
</dbReference>
<dbReference type="AlphaFoldDB" id="A0A6I1Q7L1"/>
<protein>
    <submittedName>
        <fullName evidence="1">Uncharacterized protein</fullName>
    </submittedName>
</protein>
<organism evidence="1 2">
    <name type="scientific">Paraburkholderia atlantica</name>
    <dbReference type="NCBI Taxonomy" id="2654982"/>
    <lineage>
        <taxon>Bacteria</taxon>
        <taxon>Pseudomonadati</taxon>
        <taxon>Pseudomonadota</taxon>
        <taxon>Betaproteobacteria</taxon>
        <taxon>Burkholderiales</taxon>
        <taxon>Burkholderiaceae</taxon>
        <taxon>Paraburkholderia</taxon>
    </lineage>
</organism>
<reference evidence="1 2" key="1">
    <citation type="submission" date="2020-08" db="EMBL/GenBank/DDBJ databases">
        <title>Genomic Encyclopedia of Type Strains, Phase IV (KMG-V): Genome sequencing to study the core and pangenomes of soil and plant-associated prokaryotes.</title>
        <authorList>
            <person name="Whitman W."/>
        </authorList>
    </citation>
    <scope>NUCLEOTIDE SEQUENCE [LARGE SCALE GENOMIC DNA]</scope>
    <source>
        <strain evidence="1 2">JPY158</strain>
    </source>
</reference>
<keyword evidence="2" id="KW-1185">Reference proteome</keyword>
<dbReference type="Proteomes" id="UP000592780">
    <property type="component" value="Unassembled WGS sequence"/>
</dbReference>